<dbReference type="OrthoDB" id="3479894at2759"/>
<dbReference type="PANTHER" id="PTHR42085:SF1">
    <property type="entry name" value="F-BOX DOMAIN-CONTAINING PROTEIN"/>
    <property type="match status" value="1"/>
</dbReference>
<dbReference type="InterPro" id="IPR038883">
    <property type="entry name" value="AN11006-like"/>
</dbReference>
<dbReference type="EMBL" id="JAPEIS010000001">
    <property type="protein sequence ID" value="KAJ8070908.1"/>
    <property type="molecule type" value="Genomic_DNA"/>
</dbReference>
<evidence type="ECO:0000313" key="1">
    <source>
        <dbReference type="EMBL" id="KAJ8070908.1"/>
    </source>
</evidence>
<proteinExistence type="predicted"/>
<dbReference type="PANTHER" id="PTHR42085">
    <property type="entry name" value="F-BOX DOMAIN-CONTAINING PROTEIN"/>
    <property type="match status" value="1"/>
</dbReference>
<organism evidence="1 2">
    <name type="scientific">Sclerotinia nivalis</name>
    <dbReference type="NCBI Taxonomy" id="352851"/>
    <lineage>
        <taxon>Eukaryota</taxon>
        <taxon>Fungi</taxon>
        <taxon>Dikarya</taxon>
        <taxon>Ascomycota</taxon>
        <taxon>Pezizomycotina</taxon>
        <taxon>Leotiomycetes</taxon>
        <taxon>Helotiales</taxon>
        <taxon>Sclerotiniaceae</taxon>
        <taxon>Sclerotinia</taxon>
    </lineage>
</organism>
<keyword evidence="2" id="KW-1185">Reference proteome</keyword>
<accession>A0A9X0DRT5</accession>
<comment type="caution">
    <text evidence="1">The sequence shown here is derived from an EMBL/GenBank/DDBJ whole genome shotgun (WGS) entry which is preliminary data.</text>
</comment>
<name>A0A9X0DRT5_9HELO</name>
<reference evidence="1" key="1">
    <citation type="submission" date="2022-11" db="EMBL/GenBank/DDBJ databases">
        <title>Genome Resource of Sclerotinia nivalis Strain SnTB1, a Plant Pathogen Isolated from American Ginseng.</title>
        <authorList>
            <person name="Fan S."/>
        </authorList>
    </citation>
    <scope>NUCLEOTIDE SEQUENCE</scope>
    <source>
        <strain evidence="1">SnTB1</strain>
    </source>
</reference>
<evidence type="ECO:0000313" key="2">
    <source>
        <dbReference type="Proteomes" id="UP001152300"/>
    </source>
</evidence>
<gene>
    <name evidence="1" type="ORF">OCU04_001267</name>
</gene>
<protein>
    <submittedName>
        <fullName evidence="1">Uncharacterized protein</fullName>
    </submittedName>
</protein>
<dbReference type="AlphaFoldDB" id="A0A9X0DRT5"/>
<sequence>MENFNRTSDVRLSSGISTTDATAIKDISIKSPEPTICALLEKIPREIRDNIWRYLFVRPVAIIPEIHTHDYQWESGNEDEKHVHRRFYRKYSHTWAFVTWRYDHSAYGTLREKIAWTTNPTCEQLKLIESGIEKFVINDSPNPGQQVECMVHHRDGFGPQIINRTEVQIHPFGVSVNVMRTCKQIEKECAKILYGENTYQFRTAYSHRREQLLRTTWRIPGFPYFAQLPSKATITKAVERLFDLDCYQPEFIATDPFIRFIAYIGQRNASLLRDIKFDGMFKSATVEYHHRSMELIEPNPYLGFGTILPTYTLIIGESCPKLRKLTLHQSNDLGRWSSDLQKPDDMRSEDIIDNIVKEAVLRLPSLRELQLGAYFNVPDAPGVLRDRDCRTEWGKSLQWMKFVDERKRDQQPQVDIQNNILIDRTGVRSGSGNRYKDSVEHVRRGRYGTSNCNWSFTRCPTQAASSHTGELYRFGQNERDQYGFLPNTTDRAWRCQDAHGGIRDPIGNILNIAVKIDPRGAPHTISPSKLEMVCRCTE</sequence>
<dbReference type="Proteomes" id="UP001152300">
    <property type="component" value="Unassembled WGS sequence"/>
</dbReference>